<feature type="transmembrane region" description="Helical" evidence="3">
    <location>
        <begin position="58"/>
        <end position="82"/>
    </location>
</feature>
<evidence type="ECO:0000256" key="1">
    <source>
        <dbReference type="SAM" id="Coils"/>
    </source>
</evidence>
<feature type="transmembrane region" description="Helical" evidence="3">
    <location>
        <begin position="94"/>
        <end position="115"/>
    </location>
</feature>
<evidence type="ECO:0000256" key="3">
    <source>
        <dbReference type="SAM" id="Phobius"/>
    </source>
</evidence>
<feature type="coiled-coil region" evidence="1">
    <location>
        <begin position="399"/>
        <end position="466"/>
    </location>
</feature>
<keyword evidence="3" id="KW-0472">Membrane</keyword>
<keyword evidence="3" id="KW-0812">Transmembrane</keyword>
<keyword evidence="3" id="KW-1133">Transmembrane helix</keyword>
<reference evidence="4 5" key="1">
    <citation type="submission" date="2020-11" db="EMBL/GenBank/DDBJ databases">
        <title>Erythrobacter sediminis sp. nov., a marine bacterium from a tidal flat of Garorim Bay.</title>
        <authorList>
            <person name="Kim D."/>
            <person name="Yoo Y."/>
            <person name="Kim J.-J."/>
        </authorList>
    </citation>
    <scope>NUCLEOTIDE SEQUENCE [LARGE SCALE GENOMIC DNA]</scope>
    <source>
        <strain evidence="4 5">JGD-13</strain>
    </source>
</reference>
<protein>
    <submittedName>
        <fullName evidence="4">ATPase</fullName>
    </submittedName>
</protein>
<evidence type="ECO:0000256" key="2">
    <source>
        <dbReference type="SAM" id="MobiDB-lite"/>
    </source>
</evidence>
<accession>A0ABS0N418</accession>
<dbReference type="RefSeq" id="WP_197921397.1">
    <property type="nucleotide sequence ID" value="NZ_CAWPTA010000007.1"/>
</dbReference>
<keyword evidence="5" id="KW-1185">Reference proteome</keyword>
<dbReference type="EMBL" id="JAEANY010000002">
    <property type="protein sequence ID" value="MBH5322716.1"/>
    <property type="molecule type" value="Genomic_DNA"/>
</dbReference>
<keyword evidence="1" id="KW-0175">Coiled coil</keyword>
<feature type="coiled-coil region" evidence="1">
    <location>
        <begin position="705"/>
        <end position="732"/>
    </location>
</feature>
<evidence type="ECO:0000313" key="4">
    <source>
        <dbReference type="EMBL" id="MBH5322716.1"/>
    </source>
</evidence>
<gene>
    <name evidence="4" type="ORF">I5L03_08970</name>
</gene>
<proteinExistence type="predicted"/>
<dbReference type="Proteomes" id="UP000602442">
    <property type="component" value="Unassembled WGS sequence"/>
</dbReference>
<sequence length="861" mass="94437">MSRRRTLLPVDNDDAFATDAETETETASDTEYESDYEGEPEQFLTEPGYEDAYRPARFGWVVPTLAIFAVLGWTGFFGWIYRDEILAGASPQQWADWIVAWCVPVLLIVGMWLLAMRNSGREAARFGGIARQLSDESALLESRLAVVNRELSLAREFIASQTRDLESLGRVATERLSTNADHLQTLIHDNSTQLDSIKSVGETAVSNMEKVRDQLPVLSSAARDMSNQIGNAGNIAQTQVETLVEAFDRLNQFGETGELHVQRVNDTVTSTLAAFDRQVASIGEVTQARFRKLREVSDTFRADLVESEDAAFETIKRRAEELSLALTTQLNAQQELEDDALSNMRERIASVTAEGEALLAKMGDGREQAASAWSEAISALEGRTAEAFAELTRVDETAMANARTRLAQLAAEAERFDERNAQSISAFDSDMDRRRAQLEEREAAEIAALETKLTELDARITERQEEHLAHVAGLAERGEALSQRLAEIDTQIGAIASQGDITREELSESAALLGARISESRSMLDDSGTLISSLTDDSVRLLEIIRSSADHTQGALAEAVGQAEARLTGFGEEAARLHTLISEAEERGATLAGHIETANTGGSATLEQLRDMESQVATLAAESERLAERTGSELREALELLAASSTTALEGLRDDQSSVLDDIAAKIASESRERISDAIKADAASTISELEAAVVRASENGRDTAVGLRNQLAKLNELVTNLEQRVTYARDRAEEKVDSDFSRRMALITEALNSAAIDIAKAFDNEVSDTQWANYLKGDRGIFTRRAVRLLDKQDARSVAEIYGEDSEFRETVNRFIHDFEAMLREVLATRDGNAIAVTLLSSDTGKLYVALAQAIDRLRN</sequence>
<feature type="region of interest" description="Disordered" evidence="2">
    <location>
        <begin position="1"/>
        <end position="39"/>
    </location>
</feature>
<comment type="caution">
    <text evidence="4">The sequence shown here is derived from an EMBL/GenBank/DDBJ whole genome shotgun (WGS) entry which is preliminary data.</text>
</comment>
<feature type="compositionally biased region" description="Acidic residues" evidence="2">
    <location>
        <begin position="11"/>
        <end position="39"/>
    </location>
</feature>
<name>A0ABS0N418_9SPHN</name>
<evidence type="ECO:0000313" key="5">
    <source>
        <dbReference type="Proteomes" id="UP000602442"/>
    </source>
</evidence>
<organism evidence="4 5">
    <name type="scientific">Aurantiacibacter sediminis</name>
    <dbReference type="NCBI Taxonomy" id="2793064"/>
    <lineage>
        <taxon>Bacteria</taxon>
        <taxon>Pseudomonadati</taxon>
        <taxon>Pseudomonadota</taxon>
        <taxon>Alphaproteobacteria</taxon>
        <taxon>Sphingomonadales</taxon>
        <taxon>Erythrobacteraceae</taxon>
        <taxon>Aurantiacibacter</taxon>
    </lineage>
</organism>